<dbReference type="SUPFAM" id="SSF55874">
    <property type="entry name" value="ATPase domain of HSP90 chaperone/DNA topoisomerase II/histidine kinase"/>
    <property type="match status" value="1"/>
</dbReference>
<dbReference type="InParanoid" id="A0A1X7V7U6"/>
<feature type="region of interest" description="Disordered" evidence="1">
    <location>
        <begin position="1"/>
        <end position="27"/>
    </location>
</feature>
<sequence>MKRTCFDGSENSSNKRRNTGSSLELRGEDFGQRVPPLYQMIKKILQDYPSGQIFKEIIQNADDARATEVKFYLDCRVLQTLPLSLISAASDSSDSEQQLLLQEFTGSALISYNNAPFRKQDWESIQSFQQSGKAKNPHKIGKFGVGFNSVYHITDLPVILSQNYCGFLDPQERVWKGGSGRGFNLEKLKSYCQEALEPFDGICGFSKDNPSYQDKTLFRFPLRTKESMLSSDFYTIDKILSLIHTLKEEAQYLLVFLRSVCSIEICKITESNDTLSLFKVSVSERDYQSRLSQQKQLISRVESAFTGQSQYSVRDIIKDVSRFNIEKVDGGTVSNYDWLVVNQIGSNDNDVMQLAEKQHILPWVGTAINLKDLTCISNGRVFCVLPLPVEDLAPFHVHVNGTFAISSNRRSLKWEAQERKGDEEGTWNKYLVEKCLPSCYFKLVSELMELLIDSSTVYSCWPDIKRVTGRWISVSDAVFITDEAPSAVKDAMIKCNVNLVEINDSCSEALKQYQSLKALQPDLVRSELKGNMLSYCNASRKEKLEILKYILKDDSFCDVVGLDLLPLSNGTFQQFKNQSLFVDDIFVSSSSYPSSLLPGLESQLVSLYIEDSILHTQLCSVVESSCTQLVLLNTERVANLLSKCNTSH</sequence>
<evidence type="ECO:0000313" key="3">
    <source>
        <dbReference type="EnsemblMetazoa" id="Aqu2.1.36048_001"/>
    </source>
</evidence>
<dbReference type="NCBIfam" id="NF047352">
    <property type="entry name" value="P_loop_sacsin"/>
    <property type="match status" value="1"/>
</dbReference>
<dbReference type="Gene3D" id="3.30.565.10">
    <property type="entry name" value="Histidine kinase-like ATPase, C-terminal domain"/>
    <property type="match status" value="1"/>
</dbReference>
<protein>
    <recommendedName>
        <fullName evidence="2">Sacsin/Nov domain-containing protein</fullName>
    </recommendedName>
</protein>
<dbReference type="EnsemblMetazoa" id="Aqu2.1.36048_001">
    <property type="protein sequence ID" value="Aqu2.1.36048_001"/>
    <property type="gene ID" value="Aqu2.1.36048"/>
</dbReference>
<reference evidence="3" key="1">
    <citation type="submission" date="2017-05" db="UniProtKB">
        <authorList>
            <consortium name="EnsemblMetazoa"/>
        </authorList>
    </citation>
    <scope>IDENTIFICATION</scope>
</reference>
<dbReference type="Pfam" id="PF25794">
    <property type="entry name" value="SACS"/>
    <property type="match status" value="1"/>
</dbReference>
<evidence type="ECO:0000256" key="1">
    <source>
        <dbReference type="SAM" id="MobiDB-lite"/>
    </source>
</evidence>
<dbReference type="eggNOG" id="ENOG502QQPY">
    <property type="taxonomic scope" value="Eukaryota"/>
</dbReference>
<dbReference type="AlphaFoldDB" id="A0A1X7V7U6"/>
<name>A0A1X7V7U6_AMPQE</name>
<dbReference type="OrthoDB" id="1262810at2759"/>
<dbReference type="InterPro" id="IPR058210">
    <property type="entry name" value="SACS/Nov_dom"/>
</dbReference>
<feature type="domain" description="Sacsin/Nov" evidence="2">
    <location>
        <begin position="36"/>
        <end position="275"/>
    </location>
</feature>
<proteinExistence type="predicted"/>
<dbReference type="InterPro" id="IPR036890">
    <property type="entry name" value="HATPase_C_sf"/>
</dbReference>
<accession>A0A1X7V7U6</accession>
<dbReference type="PANTHER" id="PTHR46919:SF2">
    <property type="entry name" value="SACSIN"/>
    <property type="match status" value="1"/>
</dbReference>
<dbReference type="PANTHER" id="PTHR46919">
    <property type="entry name" value="ZINC FINGER, C3HC4 TYPE (RING FINGER) FAMILY PROTEIN"/>
    <property type="match status" value="1"/>
</dbReference>
<dbReference type="STRING" id="400682.A0A1X7V7U6"/>
<evidence type="ECO:0000259" key="2">
    <source>
        <dbReference type="Pfam" id="PF25794"/>
    </source>
</evidence>
<organism evidence="3">
    <name type="scientific">Amphimedon queenslandica</name>
    <name type="common">Sponge</name>
    <dbReference type="NCBI Taxonomy" id="400682"/>
    <lineage>
        <taxon>Eukaryota</taxon>
        <taxon>Metazoa</taxon>
        <taxon>Porifera</taxon>
        <taxon>Demospongiae</taxon>
        <taxon>Heteroscleromorpha</taxon>
        <taxon>Haplosclerida</taxon>
        <taxon>Niphatidae</taxon>
        <taxon>Amphimedon</taxon>
    </lineage>
</organism>